<dbReference type="AlphaFoldDB" id="A0A2M4DIG0"/>
<dbReference type="EMBL" id="GGFL01013163">
    <property type="protein sequence ID" value="MBW77341.1"/>
    <property type="molecule type" value="Transcribed_RNA"/>
</dbReference>
<accession>A0A2M4DIG0</accession>
<feature type="region of interest" description="Disordered" evidence="1">
    <location>
        <begin position="26"/>
        <end position="52"/>
    </location>
</feature>
<evidence type="ECO:0000313" key="3">
    <source>
        <dbReference type="EMBL" id="MBW77341.1"/>
    </source>
</evidence>
<feature type="signal peptide" evidence="2">
    <location>
        <begin position="1"/>
        <end position="24"/>
    </location>
</feature>
<protein>
    <submittedName>
        <fullName evidence="3">Putative secreted protein</fullName>
    </submittedName>
</protein>
<reference evidence="3" key="1">
    <citation type="submission" date="2018-01" db="EMBL/GenBank/DDBJ databases">
        <title>An insight into the sialome of Amazonian anophelines.</title>
        <authorList>
            <person name="Ribeiro J.M."/>
            <person name="Scarpassa V."/>
            <person name="Calvo E."/>
        </authorList>
    </citation>
    <scope>NUCLEOTIDE SEQUENCE</scope>
</reference>
<evidence type="ECO:0000256" key="1">
    <source>
        <dbReference type="SAM" id="MobiDB-lite"/>
    </source>
</evidence>
<name>A0A2M4DIG0_ANODA</name>
<feature type="chain" id="PRO_5014895537" evidence="2">
    <location>
        <begin position="25"/>
        <end position="87"/>
    </location>
</feature>
<evidence type="ECO:0000256" key="2">
    <source>
        <dbReference type="SAM" id="SignalP"/>
    </source>
</evidence>
<organism evidence="3">
    <name type="scientific">Anopheles darlingi</name>
    <name type="common">Mosquito</name>
    <dbReference type="NCBI Taxonomy" id="43151"/>
    <lineage>
        <taxon>Eukaryota</taxon>
        <taxon>Metazoa</taxon>
        <taxon>Ecdysozoa</taxon>
        <taxon>Arthropoda</taxon>
        <taxon>Hexapoda</taxon>
        <taxon>Insecta</taxon>
        <taxon>Pterygota</taxon>
        <taxon>Neoptera</taxon>
        <taxon>Endopterygota</taxon>
        <taxon>Diptera</taxon>
        <taxon>Nematocera</taxon>
        <taxon>Culicoidea</taxon>
        <taxon>Culicidae</taxon>
        <taxon>Anophelinae</taxon>
        <taxon>Anopheles</taxon>
    </lineage>
</organism>
<sequence length="87" mass="8774">MLLLLVEPTAAVVLSVMVVPVALPAPPPPPPPAAIPESLPDEELTLGNSGESGCPPPVAFDGVAVLALLFDLESSACCDDAVEEDEG</sequence>
<proteinExistence type="predicted"/>
<keyword evidence="2" id="KW-0732">Signal</keyword>